<gene>
    <name evidence="17" type="ORF">EV681_1862</name>
</gene>
<keyword evidence="11" id="KW-0482">Metalloprotease</keyword>
<reference evidence="17 18" key="1">
    <citation type="submission" date="2019-02" db="EMBL/GenBank/DDBJ databases">
        <title>Genomic Encyclopedia of Type Strains, Phase IV (KMG-IV): sequencing the most valuable type-strain genomes for metagenomic binning, comparative biology and taxonomic classification.</title>
        <authorList>
            <person name="Goeker M."/>
        </authorList>
    </citation>
    <scope>NUCLEOTIDE SEQUENCE [LARGE SCALE GENOMIC DNA]</scope>
    <source>
        <strain evidence="17 18">DSM 23814</strain>
    </source>
</reference>
<comment type="similarity">
    <text evidence="3">Belongs to the peptidase M1 family.</text>
</comment>
<dbReference type="GO" id="GO:0008270">
    <property type="term" value="F:zinc ion binding"/>
    <property type="evidence" value="ECO:0007669"/>
    <property type="project" value="InterPro"/>
</dbReference>
<dbReference type="InterPro" id="IPR037144">
    <property type="entry name" value="Peptidase_M1_pepN_C_sf"/>
</dbReference>
<keyword evidence="9" id="KW-0378">Hydrolase</keyword>
<dbReference type="InterPro" id="IPR014782">
    <property type="entry name" value="Peptidase_M1_dom"/>
</dbReference>
<evidence type="ECO:0000256" key="3">
    <source>
        <dbReference type="ARBA" id="ARBA00010136"/>
    </source>
</evidence>
<dbReference type="SUPFAM" id="SSF63737">
    <property type="entry name" value="Leukotriene A4 hydrolase N-terminal domain"/>
    <property type="match status" value="1"/>
</dbReference>
<evidence type="ECO:0000313" key="18">
    <source>
        <dbReference type="Proteomes" id="UP000293398"/>
    </source>
</evidence>
<dbReference type="PRINTS" id="PR00756">
    <property type="entry name" value="ALADIPTASE"/>
</dbReference>
<evidence type="ECO:0000256" key="1">
    <source>
        <dbReference type="ARBA" id="ARBA00000098"/>
    </source>
</evidence>
<comment type="cofactor">
    <cofactor evidence="2">
        <name>Zn(2+)</name>
        <dbReference type="ChEBI" id="CHEBI:29105"/>
    </cofactor>
</comment>
<dbReference type="Gene3D" id="1.10.390.10">
    <property type="entry name" value="Neutral Protease Domain 2"/>
    <property type="match status" value="1"/>
</dbReference>
<evidence type="ECO:0000256" key="9">
    <source>
        <dbReference type="ARBA" id="ARBA00022801"/>
    </source>
</evidence>
<evidence type="ECO:0000259" key="15">
    <source>
        <dbReference type="Pfam" id="PF17432"/>
    </source>
</evidence>
<evidence type="ECO:0000256" key="4">
    <source>
        <dbReference type="ARBA" id="ARBA00012564"/>
    </source>
</evidence>
<name>A0A4Q7VTW7_9BURK</name>
<feature type="domain" description="Aminopeptidase N-like N-terminal" evidence="16">
    <location>
        <begin position="30"/>
        <end position="193"/>
    </location>
</feature>
<dbReference type="InterPro" id="IPR038438">
    <property type="entry name" value="PepN_Ig-like_sf"/>
</dbReference>
<evidence type="ECO:0000256" key="2">
    <source>
        <dbReference type="ARBA" id="ARBA00001947"/>
    </source>
</evidence>
<evidence type="ECO:0000256" key="7">
    <source>
        <dbReference type="ARBA" id="ARBA00022670"/>
    </source>
</evidence>
<dbReference type="InterPro" id="IPR001930">
    <property type="entry name" value="Peptidase_M1"/>
</dbReference>
<evidence type="ECO:0000256" key="6">
    <source>
        <dbReference type="ARBA" id="ARBA00022438"/>
    </source>
</evidence>
<dbReference type="Pfam" id="PF17432">
    <property type="entry name" value="DUF3458_C"/>
    <property type="match status" value="1"/>
</dbReference>
<evidence type="ECO:0000256" key="12">
    <source>
        <dbReference type="NCBIfam" id="TIGR02414"/>
    </source>
</evidence>
<dbReference type="NCBIfam" id="TIGR02414">
    <property type="entry name" value="pepN_proteo"/>
    <property type="match status" value="1"/>
</dbReference>
<dbReference type="GO" id="GO:0006508">
    <property type="term" value="P:proteolysis"/>
    <property type="evidence" value="ECO:0007669"/>
    <property type="project" value="UniProtKB-UniRule"/>
</dbReference>
<accession>A0A4Q7VTW7</accession>
<dbReference type="Gene3D" id="2.60.40.1840">
    <property type="match status" value="1"/>
</dbReference>
<proteinExistence type="inferred from homology"/>
<dbReference type="Gene3D" id="1.25.50.10">
    <property type="entry name" value="Peptidase M1, alanyl aminopeptidase, C-terminal domain"/>
    <property type="match status" value="1"/>
</dbReference>
<dbReference type="PANTHER" id="PTHR46322">
    <property type="entry name" value="PUROMYCIN-SENSITIVE AMINOPEPTIDASE"/>
    <property type="match status" value="1"/>
</dbReference>
<dbReference type="InterPro" id="IPR045357">
    <property type="entry name" value="Aminopeptidase_N-like_N"/>
</dbReference>
<evidence type="ECO:0000259" key="14">
    <source>
        <dbReference type="Pfam" id="PF11940"/>
    </source>
</evidence>
<dbReference type="CDD" id="cd09600">
    <property type="entry name" value="M1_APN"/>
    <property type="match status" value="1"/>
</dbReference>
<dbReference type="Pfam" id="PF17900">
    <property type="entry name" value="Peptidase_M1_N"/>
    <property type="match status" value="1"/>
</dbReference>
<dbReference type="InterPro" id="IPR024601">
    <property type="entry name" value="Peptidase_M1_pepN_C"/>
</dbReference>
<keyword evidence="10" id="KW-0862">Zinc</keyword>
<dbReference type="Pfam" id="PF11940">
    <property type="entry name" value="DUF3458"/>
    <property type="match status" value="1"/>
</dbReference>
<comment type="catalytic activity">
    <reaction evidence="1">
        <text>Release of an N-terminal amino acid, Xaa-|-Yaa- from a peptide, amide or arylamide. Xaa is preferably Ala, but may be most amino acids including Pro (slow action). When a terminal hydrophobic residue is followed by a prolyl residue, the two may be released as an intact Xaa-Pro dipeptide.</text>
        <dbReference type="EC" id="3.4.11.2"/>
    </reaction>
</comment>
<organism evidence="17 18">
    <name type="scientific">Advenella incenata</name>
    <dbReference type="NCBI Taxonomy" id="267800"/>
    <lineage>
        <taxon>Bacteria</taxon>
        <taxon>Pseudomonadati</taxon>
        <taxon>Pseudomonadota</taxon>
        <taxon>Betaproteobacteria</taxon>
        <taxon>Burkholderiales</taxon>
        <taxon>Alcaligenaceae</taxon>
    </lineage>
</organism>
<dbReference type="GO" id="GO:0008237">
    <property type="term" value="F:metallopeptidase activity"/>
    <property type="evidence" value="ECO:0007669"/>
    <property type="project" value="UniProtKB-UniRule"/>
</dbReference>
<evidence type="ECO:0000259" key="16">
    <source>
        <dbReference type="Pfam" id="PF17900"/>
    </source>
</evidence>
<evidence type="ECO:0000256" key="8">
    <source>
        <dbReference type="ARBA" id="ARBA00022723"/>
    </source>
</evidence>
<sequence length="912" mass="101460">MPTELIEETSPTVYRSDYQPYPFTLDAVALNFDLDENRTVVTSTLTFTAKDKTPADLVLNAEDISLDALYLNGQALDADAYELDQNQLVIAQLSGSFELRVCTTLDPAANSLFMGLYKSGSGFFTQCEAEGFRRITYFPDRPDVMSIYTVTLAADKEKYPYLLSNGNLLSSTDLPDGRHQAVWHDPFHKPSYLFALVAGDFDVREKTVKTHNGRDVLLQIYSDKGSRDKTEWALASLERSLVWDEKRFGLELDLDRFMIVAVRDFNMGAMENKGLNIFNSGYVLADPDTATDANFSAVEAVIGHEYFHNWTGNRVTCRDWFQLSLKEGLTVFRDQEFTADMMAAGLDDQAAASARAVKRIDDVSVLRAGQFPEDAGPMAHPIRPDSYESIGNFYTATVYEKGAEVIRMQHTLLGAPGFRDGMDEYFRRHDGQAVTCDDFVNAMEYVYTKSHPQRDLSVFRRWYSQAGTPRVQVTMSHDAGQQTVTLTLSQQTPLVGVEKIRKDFVKKPFHIPFAVGLLSADGQPLALSEINDSASHDAAPDLAGEHTRLLELTEQSQSWTFTGIAAKPVPSLLRDFSAPVTVHYDWTAEELAVLAQSDPNPFARWEAGQALATREILGLAEALQKGEQAALSETFVQVWKNNLQDAGLDAGYRARLLTLPSEKFLAEQMDPIEPIWLAKARHAVRENLGKAAASEWNATLQGNDTPGPYSPDPISAGRRSLKNLALAYLMAAGDLAACQQALVQYQAAQNMTDCMGALGAIVNYHHGDKRQEAIVDFYEKWQHNPLVIDKWFALQATAADTRTETIRGLMAHPAFALRNPNRARSLIFQFCMNNAQGFHNQDGSGYALWTEAVLALDAINPEVASRLARVMDNWARYTPALQSQMKSSLEQVRDHEGLSSNVSEIVSKALRI</sequence>
<dbReference type="InterPro" id="IPR027268">
    <property type="entry name" value="Peptidase_M4/M1_CTD_sf"/>
</dbReference>
<dbReference type="AlphaFoldDB" id="A0A4Q7VTW7"/>
<evidence type="ECO:0000256" key="5">
    <source>
        <dbReference type="ARBA" id="ARBA00015611"/>
    </source>
</evidence>
<dbReference type="SUPFAM" id="SSF55486">
    <property type="entry name" value="Metalloproteases ('zincins'), catalytic domain"/>
    <property type="match status" value="1"/>
</dbReference>
<dbReference type="InterPro" id="IPR012779">
    <property type="entry name" value="Peptidase_M1_pepN"/>
</dbReference>
<keyword evidence="8" id="KW-0479">Metal-binding</keyword>
<dbReference type="InterPro" id="IPR035414">
    <property type="entry name" value="Peptidase_M1_pepN_Ig-like"/>
</dbReference>
<protein>
    <recommendedName>
        <fullName evidence="5 12">Aminopeptidase N</fullName>
        <ecNumber evidence="4 12">3.4.11.2</ecNumber>
    </recommendedName>
</protein>
<dbReference type="EMBL" id="SHKO01000001">
    <property type="protein sequence ID" value="RZU00057.1"/>
    <property type="molecule type" value="Genomic_DNA"/>
</dbReference>
<dbReference type="Proteomes" id="UP000293398">
    <property type="component" value="Unassembled WGS sequence"/>
</dbReference>
<evidence type="ECO:0000259" key="13">
    <source>
        <dbReference type="Pfam" id="PF01433"/>
    </source>
</evidence>
<feature type="domain" description="Peptidase M1 alanyl aminopeptidase C-terminal" evidence="15">
    <location>
        <begin position="589"/>
        <end position="910"/>
    </location>
</feature>
<feature type="domain" description="Peptidase M1 alanyl aminopeptidase Ig-like fold" evidence="14">
    <location>
        <begin position="467"/>
        <end position="585"/>
    </location>
</feature>
<keyword evidence="6 17" id="KW-0031">Aminopeptidase</keyword>
<feature type="domain" description="Peptidase M1 membrane alanine aminopeptidase" evidence="13">
    <location>
        <begin position="232"/>
        <end position="448"/>
    </location>
</feature>
<keyword evidence="7" id="KW-0645">Protease</keyword>
<dbReference type="FunFam" id="3.30.2010.30:FF:000002">
    <property type="entry name" value="Putative aminopeptidase N"/>
    <property type="match status" value="1"/>
</dbReference>
<comment type="caution">
    <text evidence="17">The sequence shown here is derived from an EMBL/GenBank/DDBJ whole genome shotgun (WGS) entry which is preliminary data.</text>
</comment>
<dbReference type="InterPro" id="IPR042097">
    <property type="entry name" value="Aminopeptidase_N-like_N_sf"/>
</dbReference>
<dbReference type="Pfam" id="PF01433">
    <property type="entry name" value="Peptidase_M1"/>
    <property type="match status" value="1"/>
</dbReference>
<evidence type="ECO:0000256" key="10">
    <source>
        <dbReference type="ARBA" id="ARBA00022833"/>
    </source>
</evidence>
<evidence type="ECO:0000256" key="11">
    <source>
        <dbReference type="ARBA" id="ARBA00023049"/>
    </source>
</evidence>
<dbReference type="EC" id="3.4.11.2" evidence="4 12"/>
<evidence type="ECO:0000313" key="17">
    <source>
        <dbReference type="EMBL" id="RZU00057.1"/>
    </source>
</evidence>
<keyword evidence="18" id="KW-1185">Reference proteome</keyword>
<dbReference type="GO" id="GO:0016285">
    <property type="term" value="F:alanyl aminopeptidase activity"/>
    <property type="evidence" value="ECO:0007669"/>
    <property type="project" value="UniProtKB-EC"/>
</dbReference>
<dbReference type="Gene3D" id="3.30.2010.30">
    <property type="match status" value="1"/>
</dbReference>
<dbReference type="PANTHER" id="PTHR46322:SF1">
    <property type="entry name" value="PUROMYCIN-SENSITIVE AMINOPEPTIDASE"/>
    <property type="match status" value="1"/>
</dbReference>
<dbReference type="Gene3D" id="2.60.40.1730">
    <property type="entry name" value="tricorn interacting facor f3 domain"/>
    <property type="match status" value="1"/>
</dbReference>